<keyword evidence="5" id="KW-1185">Reference proteome</keyword>
<dbReference type="PROSITE" id="PS00198">
    <property type="entry name" value="4FE4S_FER_1"/>
    <property type="match status" value="1"/>
</dbReference>
<keyword evidence="3" id="KW-0411">Iron-sulfur</keyword>
<evidence type="ECO:0000313" key="5">
    <source>
        <dbReference type="Proteomes" id="UP000675920"/>
    </source>
</evidence>
<dbReference type="RefSeq" id="WP_034412067.1">
    <property type="nucleotide sequence ID" value="NZ_AXWS01000018.1"/>
</dbReference>
<name>A0A8B6X8P5_9BURK</name>
<evidence type="ECO:0000259" key="4">
    <source>
        <dbReference type="PROSITE" id="PS51379"/>
    </source>
</evidence>
<organism evidence="5 6">
    <name type="scientific">Derxia gummosa DSM 723</name>
    <dbReference type="NCBI Taxonomy" id="1121388"/>
    <lineage>
        <taxon>Bacteria</taxon>
        <taxon>Pseudomonadati</taxon>
        <taxon>Pseudomonadota</taxon>
        <taxon>Betaproteobacteria</taxon>
        <taxon>Burkholderiales</taxon>
        <taxon>Alcaligenaceae</taxon>
        <taxon>Derxia</taxon>
    </lineage>
</organism>
<keyword evidence="1" id="KW-0479">Metal-binding</keyword>
<proteinExistence type="predicted"/>
<protein>
    <submittedName>
        <fullName evidence="6">(Fe-S)-binding protein</fullName>
        <ecNumber evidence="6">1.5.3.-</ecNumber>
    </submittedName>
</protein>
<dbReference type="OrthoDB" id="9811557at2"/>
<dbReference type="Pfam" id="PF13183">
    <property type="entry name" value="Fer4_8"/>
    <property type="match status" value="1"/>
</dbReference>
<feature type="domain" description="4Fe-4S ferredoxin-type" evidence="4">
    <location>
        <begin position="86"/>
        <end position="116"/>
    </location>
</feature>
<reference evidence="6" key="2">
    <citation type="submission" date="2025-08" db="UniProtKB">
        <authorList>
            <consortium name="RefSeq"/>
        </authorList>
    </citation>
    <scope>IDENTIFICATION</scope>
</reference>
<dbReference type="PANTHER" id="PTHR32479">
    <property type="entry name" value="GLYCOLATE OXIDASE IRON-SULFUR SUBUNIT"/>
    <property type="match status" value="1"/>
</dbReference>
<dbReference type="GO" id="GO:0046872">
    <property type="term" value="F:metal ion binding"/>
    <property type="evidence" value="ECO:0007669"/>
    <property type="project" value="UniProtKB-KW"/>
</dbReference>
<dbReference type="GO" id="GO:0051536">
    <property type="term" value="F:iron-sulfur cluster binding"/>
    <property type="evidence" value="ECO:0007669"/>
    <property type="project" value="UniProtKB-KW"/>
</dbReference>
<dbReference type="PROSITE" id="PS51379">
    <property type="entry name" value="4FE4S_FER_2"/>
    <property type="match status" value="1"/>
</dbReference>
<accession>A0A8B6X8P5</accession>
<dbReference type="EC" id="1.5.3.-" evidence="6"/>
<dbReference type="SUPFAM" id="SSF46548">
    <property type="entry name" value="alpha-helical ferredoxin"/>
    <property type="match status" value="1"/>
</dbReference>
<evidence type="ECO:0000256" key="2">
    <source>
        <dbReference type="ARBA" id="ARBA00023004"/>
    </source>
</evidence>
<reference evidence="6" key="1">
    <citation type="journal article" date="2019" name="J. Am. Chem. Soc.">
        <title>Identification of the Formycin A Biosynthetic Gene Cluster from Streptomyces kaniharaensis Illustrates the Interplay between Biological Pyrazolopyrimidine Formation and de Novo Purine Biosynthesis.</title>
        <authorList>
            <person name="Wang S.A."/>
            <person name="Ko Y."/>
            <person name="Zeng J."/>
            <person name="Geng Y."/>
            <person name="Ren D."/>
            <person name="Ogasawara Y."/>
            <person name="Irani S."/>
            <person name="Zhang Y."/>
            <person name="Liu H.W."/>
        </authorList>
    </citation>
    <scope>NUCLEOTIDE SEQUENCE</scope>
</reference>
<evidence type="ECO:0000313" key="6">
    <source>
        <dbReference type="RefSeq" id="WP_034412067.1"/>
    </source>
</evidence>
<dbReference type="InterPro" id="IPR017896">
    <property type="entry name" value="4Fe4S_Fe-S-bd"/>
</dbReference>
<dbReference type="AlphaFoldDB" id="A0A8B6X8P5"/>
<evidence type="ECO:0000256" key="3">
    <source>
        <dbReference type="ARBA" id="ARBA00023014"/>
    </source>
</evidence>
<dbReference type="InterPro" id="IPR017900">
    <property type="entry name" value="4Fe4S_Fe_S_CS"/>
</dbReference>
<dbReference type="Proteomes" id="UP000675920">
    <property type="component" value="Unplaced"/>
</dbReference>
<evidence type="ECO:0000256" key="1">
    <source>
        <dbReference type="ARBA" id="ARBA00022723"/>
    </source>
</evidence>
<keyword evidence="2" id="KW-0408">Iron</keyword>
<sequence>MRTHLDWSAYESYGQGDAYAHIPATGGDYAKATAVCIGARQCQGTAPKGLMCPSFRATMDVAHSTQARAAALRAALDGEYGPDPFMAPQVAEAMDLCVGCKGCKRECPNGVDMAALRTEALAQRREHEPASARDQWFANFPDMAAKARRLGPLPGLALTLREKLPAVAAFIESRYGISARRPLPRLAPTAFLDRSPSVYAPAVAPVAPDAAATPAAAPTLREVVLLVDSFTNQLDPSTADAAVKLLTKAGYVVHIARALDGGAPLCCGRTAHSGGFIERAKEHATRMLDALEPMVERGLPVLGLEPSCLVMLRDEYQQMGFGARAQKVAKSAWLLEEFLAREHDGKRLKIPFRADLPERNAVVHGHCHQKAFGAMKAMRKVLGLVPNLKVEFIESSCCGMAGSFGYEAEHYEVSMKMGELALLPAVRACDAATEVIANGTSCRSQIADGAKREARHFVHTLAAALD</sequence>
<dbReference type="PANTHER" id="PTHR32479:SF19">
    <property type="entry name" value="ANAEROBIC GLYCEROL-3-PHOSPHATE DEHYDROGENASE SUBUNIT C"/>
    <property type="match status" value="1"/>
</dbReference>